<proteinExistence type="predicted"/>
<organism evidence="1 2">
    <name type="scientific">Azospirillum himalayense</name>
    <dbReference type="NCBI Taxonomy" id="654847"/>
    <lineage>
        <taxon>Bacteria</taxon>
        <taxon>Pseudomonadati</taxon>
        <taxon>Pseudomonadota</taxon>
        <taxon>Alphaproteobacteria</taxon>
        <taxon>Rhodospirillales</taxon>
        <taxon>Azospirillaceae</taxon>
        <taxon>Azospirillum</taxon>
    </lineage>
</organism>
<protein>
    <recommendedName>
        <fullName evidence="3">Transposase</fullName>
    </recommendedName>
</protein>
<evidence type="ECO:0000313" key="1">
    <source>
        <dbReference type="EMBL" id="MFC5360164.1"/>
    </source>
</evidence>
<sequence>MEKPPRHRLSDAEKDALLMEQAALIEQLKRIVAEYRRNFGWPARLEEDTAEGGRSMGQPYSADLRERVLLAYERREGGPELLSLAVLCRTLKRLGLARKKRR</sequence>
<reference evidence="2" key="1">
    <citation type="journal article" date="2019" name="Int. J. Syst. Evol. Microbiol.">
        <title>The Global Catalogue of Microorganisms (GCM) 10K type strain sequencing project: providing services to taxonomists for standard genome sequencing and annotation.</title>
        <authorList>
            <consortium name="The Broad Institute Genomics Platform"/>
            <consortium name="The Broad Institute Genome Sequencing Center for Infectious Disease"/>
            <person name="Wu L."/>
            <person name="Ma J."/>
        </authorList>
    </citation>
    <scope>NUCLEOTIDE SEQUENCE [LARGE SCALE GENOMIC DNA]</scope>
    <source>
        <strain evidence="2">CCUG 58760</strain>
    </source>
</reference>
<dbReference type="EMBL" id="JBHSLC010000122">
    <property type="protein sequence ID" value="MFC5360164.1"/>
    <property type="molecule type" value="Genomic_DNA"/>
</dbReference>
<comment type="caution">
    <text evidence="1">The sequence shown here is derived from an EMBL/GenBank/DDBJ whole genome shotgun (WGS) entry which is preliminary data.</text>
</comment>
<evidence type="ECO:0008006" key="3">
    <source>
        <dbReference type="Google" id="ProtNLM"/>
    </source>
</evidence>
<keyword evidence="2" id="KW-1185">Reference proteome</keyword>
<gene>
    <name evidence="1" type="ORF">ACFPMG_34745</name>
</gene>
<name>A0ABW0GGH4_9PROT</name>
<accession>A0ABW0GGH4</accession>
<dbReference type="Proteomes" id="UP001596166">
    <property type="component" value="Unassembled WGS sequence"/>
</dbReference>
<evidence type="ECO:0000313" key="2">
    <source>
        <dbReference type="Proteomes" id="UP001596166"/>
    </source>
</evidence>
<dbReference type="RefSeq" id="WP_377000875.1">
    <property type="nucleotide sequence ID" value="NZ_JBHSLC010000122.1"/>
</dbReference>